<dbReference type="InterPro" id="IPR020051">
    <property type="entry name" value="SagB-type_dehydrogenase"/>
</dbReference>
<dbReference type="InterPro" id="IPR030965">
    <property type="entry name" value="SagB-rel_DH_2"/>
</dbReference>
<feature type="domain" description="Nitroreductase" evidence="1">
    <location>
        <begin position="179"/>
        <end position="369"/>
    </location>
</feature>
<dbReference type="EMBL" id="PDWN01000001">
    <property type="protein sequence ID" value="KAF1697428.1"/>
    <property type="molecule type" value="Genomic_DNA"/>
</dbReference>
<proteinExistence type="predicted"/>
<reference evidence="2 3" key="1">
    <citation type="submission" date="2017-10" db="EMBL/GenBank/DDBJ databases">
        <title>Whole genome sequencing of members of genus Pseudoxanthomonas.</title>
        <authorList>
            <person name="Kumar S."/>
            <person name="Bansal K."/>
            <person name="Kaur A."/>
            <person name="Patil P."/>
            <person name="Sharma S."/>
            <person name="Patil P.B."/>
        </authorList>
    </citation>
    <scope>NUCLEOTIDE SEQUENCE [LARGE SCALE GENOMIC DNA]</scope>
    <source>
        <strain evidence="2 3">DSM 17801</strain>
    </source>
</reference>
<organism evidence="2 3">
    <name type="scientific">Pseudoxanthomonas daejeonensis</name>
    <dbReference type="NCBI Taxonomy" id="266062"/>
    <lineage>
        <taxon>Bacteria</taxon>
        <taxon>Pseudomonadati</taxon>
        <taxon>Pseudomonadota</taxon>
        <taxon>Gammaproteobacteria</taxon>
        <taxon>Lysobacterales</taxon>
        <taxon>Lysobacteraceae</taxon>
        <taxon>Pseudoxanthomonas</taxon>
    </lineage>
</organism>
<protein>
    <submittedName>
        <fullName evidence="2">Peptide maturation dehydrogenase</fullName>
    </submittedName>
</protein>
<sequence length="388" mass="43271">MRIRRCGVVYLEPRESVRFDLANLLEGGNGVVRDMGWIALAPHTGREHSLDPKECKLFGQLSPQKWVELETFPDESQLALARLVHAGLVVADDPAHAYYLRQDDALRSAHWHPLSALVHGLTRWSETDSVAAMRKGGTETAAELRAQLGPPPPERIAHEMAGESISLPRSNHVDFDRLLRRRTTCRNFDLNRTVPLELTAQLLERVFSAHASVRVTEDTVFLKKSSPSGGGLHPVEAYLLIRDVAGVQPGLYHYDPVAHALRHLPDPVVPLQELMLRAVAAQDWFADAHVMVVMAPRYARNFWKYRQHPKAYRAVLLEAGHLSQTLYLSATEAGLAAYVTCAINETWLDEAFGLDSMNEGALAVCGFGWRAPAMETMELDPLGEVWKS</sequence>
<dbReference type="NCBIfam" id="TIGR04511">
    <property type="entry name" value="SagB_rel_DH_2"/>
    <property type="match status" value="1"/>
</dbReference>
<evidence type="ECO:0000313" key="2">
    <source>
        <dbReference type="EMBL" id="KAF1697428.1"/>
    </source>
</evidence>
<dbReference type="InterPro" id="IPR000415">
    <property type="entry name" value="Nitroreductase-like"/>
</dbReference>
<dbReference type="InterPro" id="IPR029479">
    <property type="entry name" value="Nitroreductase"/>
</dbReference>
<name>A0ABQ6ZBG3_9GAMM</name>
<dbReference type="Gene3D" id="3.40.109.10">
    <property type="entry name" value="NADH Oxidase"/>
    <property type="match status" value="1"/>
</dbReference>
<evidence type="ECO:0000313" key="3">
    <source>
        <dbReference type="Proteomes" id="UP000788419"/>
    </source>
</evidence>
<gene>
    <name evidence="2" type="ORF">CSC65_00715</name>
</gene>
<dbReference type="SUPFAM" id="SSF55469">
    <property type="entry name" value="FMN-dependent nitroreductase-like"/>
    <property type="match status" value="1"/>
</dbReference>
<comment type="caution">
    <text evidence="2">The sequence shown here is derived from an EMBL/GenBank/DDBJ whole genome shotgun (WGS) entry which is preliminary data.</text>
</comment>
<dbReference type="PANTHER" id="PTHR43745:SF2">
    <property type="entry name" value="NITROREDUCTASE MJ1384-RELATED"/>
    <property type="match status" value="1"/>
</dbReference>
<dbReference type="Proteomes" id="UP000788419">
    <property type="component" value="Unassembled WGS sequence"/>
</dbReference>
<accession>A0ABQ6ZBG3</accession>
<dbReference type="NCBIfam" id="TIGR03605">
    <property type="entry name" value="antibiot_sagB"/>
    <property type="match status" value="1"/>
</dbReference>
<keyword evidence="3" id="KW-1185">Reference proteome</keyword>
<dbReference type="RefSeq" id="WP_162408049.1">
    <property type="nucleotide sequence ID" value="NZ_PDWN01000001.1"/>
</dbReference>
<dbReference type="Pfam" id="PF00881">
    <property type="entry name" value="Nitroreductase"/>
    <property type="match status" value="1"/>
</dbReference>
<dbReference type="PANTHER" id="PTHR43745">
    <property type="entry name" value="NITROREDUCTASE MJ1384-RELATED"/>
    <property type="match status" value="1"/>
</dbReference>
<evidence type="ECO:0000259" key="1">
    <source>
        <dbReference type="Pfam" id="PF00881"/>
    </source>
</evidence>
<dbReference type="InterPro" id="IPR052544">
    <property type="entry name" value="Bacteriocin_Proc_Enz"/>
</dbReference>
<dbReference type="CDD" id="cd02142">
    <property type="entry name" value="McbC_SagB-like_oxidoreductase"/>
    <property type="match status" value="1"/>
</dbReference>